<comment type="subcellular location">
    <subcellularLocation>
        <location evidence="2">Cell membrane</location>
        <topology evidence="2">Multi-pass membrane protein</topology>
    </subcellularLocation>
</comment>
<evidence type="ECO:0000256" key="9">
    <source>
        <dbReference type="ARBA" id="ARBA00022840"/>
    </source>
</evidence>
<dbReference type="SUPFAM" id="SSF47384">
    <property type="entry name" value="Homodimeric domain of signal transducing histidine kinase"/>
    <property type="match status" value="1"/>
</dbReference>
<accession>A0ABN1ZRJ7</accession>
<dbReference type="PRINTS" id="PR00344">
    <property type="entry name" value="BCTRLSENSOR"/>
</dbReference>
<keyword evidence="10" id="KW-0902">Two-component regulatory system</keyword>
<dbReference type="InterPro" id="IPR036890">
    <property type="entry name" value="HATPase_C_sf"/>
</dbReference>
<sequence length="503" mass="53321">MVDARGPVDATAVFGGLAEIAEQLSTGDGGLPALQRTVDVTVDATGAAGAAFVEYGHDSGRVVAAAGALDWSLGRPVDLIHPTLRGLLQYGSRVREFPVDLLGTVGGEHLRGRGLHRFVAAEVTAGKTAVGVLVGGYRDTEGTAGAGERAALAFLAGLVGLQYSLGRGLPIHEGGPVLDPVGEPFALLDADHLVRTWNPAAALLTARSPEAAIGEPWPFPLPLTSGGSVAGAEIVEHQMACGTWIQIRAATVPGSADIAVSFRARADQPSDGRDLFIALTGHELRTPITVIRGYADTLVEHWESLDEGSRREAVYVVGQRARELSRLVDRLLNAVGDEATPGDASALLPFDLIDTLTTAVDDLSPEQRRTLAVSLPQSLPKALGERATLATILTEFVTNAGKYSLNWVQADLTAGADEQSVWFRIADRGIGIRPEHVERAFERFWQLETGDQRTRGGVGLGLYLVRRIVERQHGWVSLRPRQGGGTVAEVRLPRADADALGEA</sequence>
<dbReference type="PANTHER" id="PTHR44936">
    <property type="entry name" value="SENSOR PROTEIN CREC"/>
    <property type="match status" value="1"/>
</dbReference>
<evidence type="ECO:0000259" key="11">
    <source>
        <dbReference type="PROSITE" id="PS50109"/>
    </source>
</evidence>
<name>A0ABN1ZRJ7_9ACTN</name>
<keyword evidence="8" id="KW-0418">Kinase</keyword>
<keyword evidence="4" id="KW-0472">Membrane</keyword>
<evidence type="ECO:0000256" key="1">
    <source>
        <dbReference type="ARBA" id="ARBA00000085"/>
    </source>
</evidence>
<evidence type="ECO:0000256" key="10">
    <source>
        <dbReference type="ARBA" id="ARBA00023012"/>
    </source>
</evidence>
<evidence type="ECO:0000256" key="5">
    <source>
        <dbReference type="ARBA" id="ARBA00022553"/>
    </source>
</evidence>
<evidence type="ECO:0000313" key="13">
    <source>
        <dbReference type="Proteomes" id="UP001501470"/>
    </source>
</evidence>
<dbReference type="CDD" id="cd00082">
    <property type="entry name" value="HisKA"/>
    <property type="match status" value="1"/>
</dbReference>
<keyword evidence="9" id="KW-0067">ATP-binding</keyword>
<gene>
    <name evidence="12" type="ORF">GCM10009827_014680</name>
</gene>
<dbReference type="SMART" id="SM00387">
    <property type="entry name" value="HATPase_c"/>
    <property type="match status" value="1"/>
</dbReference>
<dbReference type="SMART" id="SM00388">
    <property type="entry name" value="HisKA"/>
    <property type="match status" value="1"/>
</dbReference>
<keyword evidence="13" id="KW-1185">Reference proteome</keyword>
<dbReference type="Pfam" id="PF02518">
    <property type="entry name" value="HATPase_c"/>
    <property type="match status" value="1"/>
</dbReference>
<dbReference type="Gene3D" id="1.10.287.130">
    <property type="match status" value="1"/>
</dbReference>
<evidence type="ECO:0000256" key="4">
    <source>
        <dbReference type="ARBA" id="ARBA00022475"/>
    </source>
</evidence>
<organism evidence="12 13">
    <name type="scientific">Dactylosporangium maewongense</name>
    <dbReference type="NCBI Taxonomy" id="634393"/>
    <lineage>
        <taxon>Bacteria</taxon>
        <taxon>Bacillati</taxon>
        <taxon>Actinomycetota</taxon>
        <taxon>Actinomycetes</taxon>
        <taxon>Micromonosporales</taxon>
        <taxon>Micromonosporaceae</taxon>
        <taxon>Dactylosporangium</taxon>
    </lineage>
</organism>
<dbReference type="Proteomes" id="UP001501470">
    <property type="component" value="Unassembled WGS sequence"/>
</dbReference>
<comment type="catalytic activity">
    <reaction evidence="1">
        <text>ATP + protein L-histidine = ADP + protein N-phospho-L-histidine.</text>
        <dbReference type="EC" id="2.7.13.3"/>
    </reaction>
</comment>
<keyword evidence="4" id="KW-1003">Cell membrane</keyword>
<dbReference type="PANTHER" id="PTHR44936:SF10">
    <property type="entry name" value="SENSOR PROTEIN RSTB"/>
    <property type="match status" value="1"/>
</dbReference>
<evidence type="ECO:0000256" key="3">
    <source>
        <dbReference type="ARBA" id="ARBA00012438"/>
    </source>
</evidence>
<dbReference type="InterPro" id="IPR035965">
    <property type="entry name" value="PAS-like_dom_sf"/>
</dbReference>
<feature type="domain" description="Histidine kinase" evidence="11">
    <location>
        <begin position="279"/>
        <end position="496"/>
    </location>
</feature>
<dbReference type="Pfam" id="PF00512">
    <property type="entry name" value="HisKA"/>
    <property type="match status" value="1"/>
</dbReference>
<evidence type="ECO:0000256" key="8">
    <source>
        <dbReference type="ARBA" id="ARBA00022777"/>
    </source>
</evidence>
<dbReference type="PROSITE" id="PS50109">
    <property type="entry name" value="HIS_KIN"/>
    <property type="match status" value="1"/>
</dbReference>
<dbReference type="RefSeq" id="WP_344500918.1">
    <property type="nucleotide sequence ID" value="NZ_BAAAQD010000002.1"/>
</dbReference>
<dbReference type="EC" id="2.7.13.3" evidence="3"/>
<evidence type="ECO:0000256" key="7">
    <source>
        <dbReference type="ARBA" id="ARBA00022741"/>
    </source>
</evidence>
<comment type="caution">
    <text evidence="12">The sequence shown here is derived from an EMBL/GenBank/DDBJ whole genome shotgun (WGS) entry which is preliminary data.</text>
</comment>
<dbReference type="InterPro" id="IPR003661">
    <property type="entry name" value="HisK_dim/P_dom"/>
</dbReference>
<keyword evidence="7" id="KW-0547">Nucleotide-binding</keyword>
<dbReference type="InterPro" id="IPR005467">
    <property type="entry name" value="His_kinase_dom"/>
</dbReference>
<dbReference type="SUPFAM" id="SSF55874">
    <property type="entry name" value="ATPase domain of HSP90 chaperone/DNA topoisomerase II/histidine kinase"/>
    <property type="match status" value="1"/>
</dbReference>
<evidence type="ECO:0000256" key="2">
    <source>
        <dbReference type="ARBA" id="ARBA00004651"/>
    </source>
</evidence>
<evidence type="ECO:0000313" key="12">
    <source>
        <dbReference type="EMBL" id="GAA1502897.1"/>
    </source>
</evidence>
<proteinExistence type="predicted"/>
<evidence type="ECO:0000256" key="6">
    <source>
        <dbReference type="ARBA" id="ARBA00022679"/>
    </source>
</evidence>
<dbReference type="InterPro" id="IPR050980">
    <property type="entry name" value="2C_sensor_his_kinase"/>
</dbReference>
<protein>
    <recommendedName>
        <fullName evidence="3">histidine kinase</fullName>
        <ecNumber evidence="3">2.7.13.3</ecNumber>
    </recommendedName>
</protein>
<dbReference type="InterPro" id="IPR004358">
    <property type="entry name" value="Sig_transdc_His_kin-like_C"/>
</dbReference>
<keyword evidence="5" id="KW-0597">Phosphoprotein</keyword>
<dbReference type="EMBL" id="BAAAQD010000002">
    <property type="protein sequence ID" value="GAA1502897.1"/>
    <property type="molecule type" value="Genomic_DNA"/>
</dbReference>
<dbReference type="InterPro" id="IPR003594">
    <property type="entry name" value="HATPase_dom"/>
</dbReference>
<dbReference type="InterPro" id="IPR036097">
    <property type="entry name" value="HisK_dim/P_sf"/>
</dbReference>
<dbReference type="SUPFAM" id="SSF55785">
    <property type="entry name" value="PYP-like sensor domain (PAS domain)"/>
    <property type="match status" value="1"/>
</dbReference>
<keyword evidence="6" id="KW-0808">Transferase</keyword>
<dbReference type="Gene3D" id="3.30.565.10">
    <property type="entry name" value="Histidine kinase-like ATPase, C-terminal domain"/>
    <property type="match status" value="1"/>
</dbReference>
<reference evidence="12 13" key="1">
    <citation type="journal article" date="2019" name="Int. J. Syst. Evol. Microbiol.">
        <title>The Global Catalogue of Microorganisms (GCM) 10K type strain sequencing project: providing services to taxonomists for standard genome sequencing and annotation.</title>
        <authorList>
            <consortium name="The Broad Institute Genomics Platform"/>
            <consortium name="The Broad Institute Genome Sequencing Center for Infectious Disease"/>
            <person name="Wu L."/>
            <person name="Ma J."/>
        </authorList>
    </citation>
    <scope>NUCLEOTIDE SEQUENCE [LARGE SCALE GENOMIC DNA]</scope>
    <source>
        <strain evidence="12 13">JCM 15933</strain>
    </source>
</reference>